<dbReference type="Proteomes" id="UP001175271">
    <property type="component" value="Unassembled WGS sequence"/>
</dbReference>
<evidence type="ECO:0000313" key="2">
    <source>
        <dbReference type="Proteomes" id="UP001175271"/>
    </source>
</evidence>
<keyword evidence="2" id="KW-1185">Reference proteome</keyword>
<accession>A0AA39H597</accession>
<dbReference type="AlphaFoldDB" id="A0AA39H597"/>
<reference evidence="1" key="1">
    <citation type="submission" date="2023-06" db="EMBL/GenBank/DDBJ databases">
        <title>Genomic analysis of the entomopathogenic nematode Steinernema hermaphroditum.</title>
        <authorList>
            <person name="Schwarz E.M."/>
            <person name="Heppert J.K."/>
            <person name="Baniya A."/>
            <person name="Schwartz H.T."/>
            <person name="Tan C.-H."/>
            <person name="Antoshechkin I."/>
            <person name="Sternberg P.W."/>
            <person name="Goodrich-Blair H."/>
            <person name="Dillman A.R."/>
        </authorList>
    </citation>
    <scope>NUCLEOTIDE SEQUENCE</scope>
    <source>
        <strain evidence="1">PS9179</strain>
        <tissue evidence="1">Whole animal</tissue>
    </source>
</reference>
<gene>
    <name evidence="1" type="ORF">QR680_002874</name>
</gene>
<organism evidence="1 2">
    <name type="scientific">Steinernema hermaphroditum</name>
    <dbReference type="NCBI Taxonomy" id="289476"/>
    <lineage>
        <taxon>Eukaryota</taxon>
        <taxon>Metazoa</taxon>
        <taxon>Ecdysozoa</taxon>
        <taxon>Nematoda</taxon>
        <taxon>Chromadorea</taxon>
        <taxon>Rhabditida</taxon>
        <taxon>Tylenchina</taxon>
        <taxon>Panagrolaimomorpha</taxon>
        <taxon>Strongyloidoidea</taxon>
        <taxon>Steinernematidae</taxon>
        <taxon>Steinernema</taxon>
    </lineage>
</organism>
<proteinExistence type="predicted"/>
<dbReference type="EMBL" id="JAUCMV010000005">
    <property type="protein sequence ID" value="KAK0399029.1"/>
    <property type="molecule type" value="Genomic_DNA"/>
</dbReference>
<protein>
    <submittedName>
        <fullName evidence="1">Uncharacterized protein</fullName>
    </submittedName>
</protein>
<sequence length="70" mass="7447">MGKPCAAEEVNEAAHLGGQGNGRATNCGEMEDGGITSECLTTPIAELVSHSTMKIEVLHNKSIHLYLYCD</sequence>
<name>A0AA39H597_9BILA</name>
<comment type="caution">
    <text evidence="1">The sequence shown here is derived from an EMBL/GenBank/DDBJ whole genome shotgun (WGS) entry which is preliminary data.</text>
</comment>
<evidence type="ECO:0000313" key="1">
    <source>
        <dbReference type="EMBL" id="KAK0399029.1"/>
    </source>
</evidence>